<keyword evidence="5" id="KW-0378">Hydrolase</keyword>
<evidence type="ECO:0000259" key="4">
    <source>
        <dbReference type="Pfam" id="PF00561"/>
    </source>
</evidence>
<reference evidence="5" key="1">
    <citation type="submission" date="2020-04" db="EMBL/GenBank/DDBJ databases">
        <authorList>
            <person name="Neveu A P."/>
        </authorList>
    </citation>
    <scope>NUCLEOTIDE SEQUENCE</scope>
    <source>
        <tissue evidence="5">Whole embryo</tissue>
    </source>
</reference>
<dbReference type="PANTHER" id="PTHR10794:SF45">
    <property type="entry name" value="MONOACYLGLYCEROL LIPASE ABHD2"/>
    <property type="match status" value="1"/>
</dbReference>
<dbReference type="Gene3D" id="3.40.50.1820">
    <property type="entry name" value="alpha/beta hydrolase"/>
    <property type="match status" value="1"/>
</dbReference>
<dbReference type="PIRSF" id="PIRSF005211">
    <property type="entry name" value="Ab_hydro_YheT"/>
    <property type="match status" value="1"/>
</dbReference>
<dbReference type="GO" id="GO:0051792">
    <property type="term" value="P:medium-chain fatty acid biosynthetic process"/>
    <property type="evidence" value="ECO:0007669"/>
    <property type="project" value="TreeGrafter"/>
</dbReference>
<dbReference type="GO" id="GO:0047372">
    <property type="term" value="F:monoacylglycerol lipase activity"/>
    <property type="evidence" value="ECO:0007669"/>
    <property type="project" value="TreeGrafter"/>
</dbReference>
<dbReference type="InterPro" id="IPR012020">
    <property type="entry name" value="ABHD4"/>
</dbReference>
<dbReference type="GO" id="GO:0036126">
    <property type="term" value="C:sperm flagellum"/>
    <property type="evidence" value="ECO:0007669"/>
    <property type="project" value="TreeGrafter"/>
</dbReference>
<accession>A0A6F9D4U1</accession>
<feature type="transmembrane region" description="Helical" evidence="3">
    <location>
        <begin position="35"/>
        <end position="54"/>
    </location>
</feature>
<dbReference type="GO" id="GO:0097524">
    <property type="term" value="C:sperm plasma membrane"/>
    <property type="evidence" value="ECO:0007669"/>
    <property type="project" value="TreeGrafter"/>
</dbReference>
<dbReference type="GO" id="GO:0046464">
    <property type="term" value="P:acylglycerol catabolic process"/>
    <property type="evidence" value="ECO:0007669"/>
    <property type="project" value="TreeGrafter"/>
</dbReference>
<sequence>MHLFDVFYRFCIFVPLVLCITVACSFICDAQLVKMLVALSVICCSFILLFLKFLNLLDSPSTPRLHHSGSFFVKRVISKCPSLNQIYQPPKVWGMCGHIQTAIYGKLGRWNCPRPNGVRQEIKFPSGETATFDIFEPLNVNGSKECCTILCCPGICNSSEKKYVRTFVQFCIFRGYRVAVLNHIGSLPNVKLTSPRIFTYGDTKYFTAMVNFVMKAFPNSQFVVVGFSMGGNIACRYLAEDPSRQLPIKCAVSLCQGYDAVRSTTPLTKGYRRIYNYMVAANFKKVLKPHWKELFQEQPNDFNSNENKPTFAVGSEFDEEKVKRATTMQEIEDGLLRHFDGHSSALDYIQDSGCAHLIKNISLPILLLNAEDDPLIVKDVHDVPHHYSCKQDKALFVTTKHGGHLGFYKGKWYRPDDTTLLEDVVLEYIEAVLQES</sequence>
<dbReference type="GO" id="GO:0048240">
    <property type="term" value="P:sperm capacitation"/>
    <property type="evidence" value="ECO:0007669"/>
    <property type="project" value="TreeGrafter"/>
</dbReference>
<dbReference type="PANTHER" id="PTHR10794">
    <property type="entry name" value="ABHYDROLASE DOMAIN-CONTAINING PROTEIN"/>
    <property type="match status" value="1"/>
</dbReference>
<dbReference type="SUPFAM" id="SSF53474">
    <property type="entry name" value="alpha/beta-Hydrolases"/>
    <property type="match status" value="1"/>
</dbReference>
<dbReference type="InterPro" id="IPR050960">
    <property type="entry name" value="AB_hydrolase_4_sf"/>
</dbReference>
<evidence type="ECO:0000256" key="2">
    <source>
        <dbReference type="PIRSR" id="PIRSR005211-1"/>
    </source>
</evidence>
<dbReference type="InterPro" id="IPR029058">
    <property type="entry name" value="AB_hydrolase_fold"/>
</dbReference>
<dbReference type="GO" id="GO:0008126">
    <property type="term" value="F:acetylesterase activity"/>
    <property type="evidence" value="ECO:0007669"/>
    <property type="project" value="TreeGrafter"/>
</dbReference>
<keyword evidence="3" id="KW-0812">Transmembrane</keyword>
<dbReference type="GO" id="GO:0043401">
    <property type="term" value="P:steroid hormone receptor signaling pathway"/>
    <property type="evidence" value="ECO:0007669"/>
    <property type="project" value="TreeGrafter"/>
</dbReference>
<organism evidence="5">
    <name type="scientific">Phallusia mammillata</name>
    <dbReference type="NCBI Taxonomy" id="59560"/>
    <lineage>
        <taxon>Eukaryota</taxon>
        <taxon>Metazoa</taxon>
        <taxon>Chordata</taxon>
        <taxon>Tunicata</taxon>
        <taxon>Ascidiacea</taxon>
        <taxon>Phlebobranchia</taxon>
        <taxon>Ascidiidae</taxon>
        <taxon>Phallusia</taxon>
    </lineage>
</organism>
<dbReference type="EMBL" id="LR782623">
    <property type="protein sequence ID" value="CAB3219656.1"/>
    <property type="molecule type" value="mRNA"/>
</dbReference>
<gene>
    <name evidence="5" type="primary">Abhd2</name>
</gene>
<evidence type="ECO:0000256" key="3">
    <source>
        <dbReference type="SAM" id="Phobius"/>
    </source>
</evidence>
<proteinExistence type="evidence at transcript level"/>
<comment type="similarity">
    <text evidence="1">Belongs to the AB hydrolase superfamily. AB hydrolase 4 family.</text>
</comment>
<evidence type="ECO:0000313" key="5">
    <source>
        <dbReference type="EMBL" id="CAB3219656.1"/>
    </source>
</evidence>
<feature type="domain" description="AB hydrolase-1" evidence="4">
    <location>
        <begin position="148"/>
        <end position="409"/>
    </location>
</feature>
<protein>
    <submittedName>
        <fullName evidence="5">Abhydrolase domain-containing protein 2-like</fullName>
    </submittedName>
</protein>
<feature type="active site" description="Charge relay system" evidence="2">
    <location>
        <position position="373"/>
    </location>
</feature>
<evidence type="ECO:0000256" key="1">
    <source>
        <dbReference type="ARBA" id="ARBA00010884"/>
    </source>
</evidence>
<keyword evidence="3" id="KW-1133">Transmembrane helix</keyword>
<feature type="active site" description="Charge relay system" evidence="2">
    <location>
        <position position="404"/>
    </location>
</feature>
<name>A0A6F9D4U1_9ASCI</name>
<feature type="transmembrane region" description="Helical" evidence="3">
    <location>
        <begin position="6"/>
        <end position="28"/>
    </location>
</feature>
<dbReference type="InterPro" id="IPR000073">
    <property type="entry name" value="AB_hydrolase_1"/>
</dbReference>
<dbReference type="Pfam" id="PF00561">
    <property type="entry name" value="Abhydrolase_1"/>
    <property type="match status" value="1"/>
</dbReference>
<dbReference type="AlphaFoldDB" id="A0A6F9D4U1"/>
<dbReference type="GO" id="GO:0051793">
    <property type="term" value="P:medium-chain fatty acid catabolic process"/>
    <property type="evidence" value="ECO:0007669"/>
    <property type="project" value="TreeGrafter"/>
</dbReference>
<feature type="active site" description="Charge relay system" evidence="2">
    <location>
        <position position="228"/>
    </location>
</feature>
<keyword evidence="3" id="KW-0472">Membrane</keyword>